<dbReference type="SUPFAM" id="SSF109604">
    <property type="entry name" value="HD-domain/PDEase-like"/>
    <property type="match status" value="1"/>
</dbReference>
<proteinExistence type="predicted"/>
<sequence>MIKKEVLIEETRSFLKRPLLFEHSLAVAQMAEQLADDCLNQRLNIRHSSKEANKKFTDGSVSKSQAFVGGLLHDIGGVYPSYQRISQAEKWGLKLLPQEKEFPLIIHQKLSKYLAREYFAVNDEQVLAAIECHTTLRKNFSDLDLIIFLADKIRWDGGDDAPFKEGLLTELSVSLESAALYYIDFILAEGLKVAHPWLLEARKDLRRHLQS</sequence>
<dbReference type="CDD" id="cd00077">
    <property type="entry name" value="HDc"/>
    <property type="match status" value="1"/>
</dbReference>
<dbReference type="Gene3D" id="1.10.3210.10">
    <property type="entry name" value="Hypothetical protein af1432"/>
    <property type="match status" value="1"/>
</dbReference>
<organism evidence="2 3">
    <name type="scientific">Lactococcus taiwanensis</name>
    <dbReference type="NCBI Taxonomy" id="1151742"/>
    <lineage>
        <taxon>Bacteria</taxon>
        <taxon>Bacillati</taxon>
        <taxon>Bacillota</taxon>
        <taxon>Bacilli</taxon>
        <taxon>Lactobacillales</taxon>
        <taxon>Streptococcaceae</taxon>
        <taxon>Lactococcus</taxon>
    </lineage>
</organism>
<gene>
    <name evidence="2" type="ORF">JW886_08835</name>
</gene>
<keyword evidence="3" id="KW-1185">Reference proteome</keyword>
<dbReference type="PANTHER" id="PTHR35795">
    <property type="entry name" value="SLR1885 PROTEIN"/>
    <property type="match status" value="1"/>
</dbReference>
<dbReference type="AlphaFoldDB" id="A0AA45KHU8"/>
<dbReference type="InterPro" id="IPR051094">
    <property type="entry name" value="Diverse_Catalytic_Enzymes"/>
</dbReference>
<dbReference type="SMART" id="SM00471">
    <property type="entry name" value="HDc"/>
    <property type="match status" value="1"/>
</dbReference>
<dbReference type="EMBL" id="CP070872">
    <property type="protein sequence ID" value="QSE76551.1"/>
    <property type="molecule type" value="Genomic_DNA"/>
</dbReference>
<name>A0AA45KHU8_9LACT</name>
<dbReference type="Proteomes" id="UP000663608">
    <property type="component" value="Chromosome"/>
</dbReference>
<dbReference type="KEGG" id="lti:JW886_08835"/>
<accession>A0AA45KHU8</accession>
<dbReference type="PROSITE" id="PS51831">
    <property type="entry name" value="HD"/>
    <property type="match status" value="1"/>
</dbReference>
<dbReference type="RefSeq" id="WP_205871894.1">
    <property type="nucleotide sequence ID" value="NZ_CP070872.1"/>
</dbReference>
<evidence type="ECO:0000313" key="2">
    <source>
        <dbReference type="EMBL" id="QSE76551.1"/>
    </source>
</evidence>
<evidence type="ECO:0000259" key="1">
    <source>
        <dbReference type="PROSITE" id="PS51831"/>
    </source>
</evidence>
<reference evidence="2 3" key="1">
    <citation type="submission" date="2021-02" db="EMBL/GenBank/DDBJ databases">
        <title>Complete genome sequence of Lactococcus lactis strain K_LL004.</title>
        <authorList>
            <person name="Kim H.B."/>
        </authorList>
    </citation>
    <scope>NUCLEOTIDE SEQUENCE [LARGE SCALE GENOMIC DNA]</scope>
    <source>
        <strain evidence="2 3">K_LL004</strain>
    </source>
</reference>
<evidence type="ECO:0000313" key="3">
    <source>
        <dbReference type="Proteomes" id="UP000663608"/>
    </source>
</evidence>
<feature type="domain" description="HD" evidence="1">
    <location>
        <begin position="20"/>
        <end position="156"/>
    </location>
</feature>
<dbReference type="InterPro" id="IPR003607">
    <property type="entry name" value="HD/PDEase_dom"/>
</dbReference>
<dbReference type="InterPro" id="IPR006674">
    <property type="entry name" value="HD_domain"/>
</dbReference>
<dbReference type="PANTHER" id="PTHR35795:SF1">
    <property type="entry name" value="BIS(5'-NUCLEOSYL)-TETRAPHOSPHATASE, SYMMETRICAL"/>
    <property type="match status" value="1"/>
</dbReference>
<dbReference type="Pfam" id="PF01966">
    <property type="entry name" value="HD"/>
    <property type="match status" value="1"/>
</dbReference>
<protein>
    <submittedName>
        <fullName evidence="2">HD domain-containing protein</fullName>
    </submittedName>
</protein>